<gene>
    <name evidence="2" type="ORF">C5167_048873</name>
</gene>
<accession>A0A4Y7KJ67</accession>
<evidence type="ECO:0000256" key="1">
    <source>
        <dbReference type="SAM" id="MobiDB-lite"/>
    </source>
</evidence>
<name>A0A4Y7KJ67_PAPSO</name>
<dbReference type="PANTHER" id="PTHR38386:SF6">
    <property type="entry name" value="OS05G0426900 PROTEIN"/>
    <property type="match status" value="1"/>
</dbReference>
<dbReference type="Proteomes" id="UP000316621">
    <property type="component" value="Chromosome 8"/>
</dbReference>
<dbReference type="PANTHER" id="PTHR38386">
    <property type="entry name" value="OS05G0426900 PROTEIN"/>
    <property type="match status" value="1"/>
</dbReference>
<dbReference type="EMBL" id="CM010722">
    <property type="protein sequence ID" value="RZC73393.1"/>
    <property type="molecule type" value="Genomic_DNA"/>
</dbReference>
<feature type="region of interest" description="Disordered" evidence="1">
    <location>
        <begin position="1"/>
        <end position="86"/>
    </location>
</feature>
<proteinExistence type="predicted"/>
<dbReference type="STRING" id="3469.A0A4Y7KJ67"/>
<feature type="region of interest" description="Disordered" evidence="1">
    <location>
        <begin position="140"/>
        <end position="197"/>
    </location>
</feature>
<dbReference type="AlphaFoldDB" id="A0A4Y7KJ67"/>
<keyword evidence="3" id="KW-1185">Reference proteome</keyword>
<sequence>MDFQSLDQDHDHFSSSSPPHDQEKEGSSPKPISTPNPTPISKYSPSPISTTPNNPNTPANNNITTTKSNTTGTTPNANDLSASTPEQIVVEDGGVIGGGVILTRNCSVSSTPSSQKFRAENQKQSKALQAAVVRAFSMRRSASVSEGYSRIHDQSDDPFGSPTNNNDDNKSMQGGGGGARSKNKNKKGWGGVPNPIW</sequence>
<feature type="compositionally biased region" description="Low complexity" evidence="1">
    <location>
        <begin position="44"/>
        <end position="76"/>
    </location>
</feature>
<protein>
    <submittedName>
        <fullName evidence="2">Uncharacterized protein</fullName>
    </submittedName>
</protein>
<dbReference type="Gramene" id="RZC73393">
    <property type="protein sequence ID" value="RZC73393"/>
    <property type="gene ID" value="C5167_048873"/>
</dbReference>
<organism evidence="2 3">
    <name type="scientific">Papaver somniferum</name>
    <name type="common">Opium poppy</name>
    <dbReference type="NCBI Taxonomy" id="3469"/>
    <lineage>
        <taxon>Eukaryota</taxon>
        <taxon>Viridiplantae</taxon>
        <taxon>Streptophyta</taxon>
        <taxon>Embryophyta</taxon>
        <taxon>Tracheophyta</taxon>
        <taxon>Spermatophyta</taxon>
        <taxon>Magnoliopsida</taxon>
        <taxon>Ranunculales</taxon>
        <taxon>Papaveraceae</taxon>
        <taxon>Papaveroideae</taxon>
        <taxon>Papaver</taxon>
    </lineage>
</organism>
<evidence type="ECO:0000313" key="3">
    <source>
        <dbReference type="Proteomes" id="UP000316621"/>
    </source>
</evidence>
<reference evidence="2 3" key="1">
    <citation type="journal article" date="2018" name="Science">
        <title>The opium poppy genome and morphinan production.</title>
        <authorList>
            <person name="Guo L."/>
            <person name="Winzer T."/>
            <person name="Yang X."/>
            <person name="Li Y."/>
            <person name="Ning Z."/>
            <person name="He Z."/>
            <person name="Teodor R."/>
            <person name="Lu Y."/>
            <person name="Bowser T.A."/>
            <person name="Graham I.A."/>
            <person name="Ye K."/>
        </authorList>
    </citation>
    <scope>NUCLEOTIDE SEQUENCE [LARGE SCALE GENOMIC DNA]</scope>
    <source>
        <strain evidence="3">cv. HN1</strain>
        <tissue evidence="2">Leaves</tissue>
    </source>
</reference>
<evidence type="ECO:0000313" key="2">
    <source>
        <dbReference type="EMBL" id="RZC73393.1"/>
    </source>
</evidence>
<feature type="compositionally biased region" description="Polar residues" evidence="1">
    <location>
        <begin position="77"/>
        <end position="86"/>
    </location>
</feature>